<evidence type="ECO:0000313" key="2">
    <source>
        <dbReference type="EMBL" id="CAK0806319.1"/>
    </source>
</evidence>
<evidence type="ECO:0000256" key="1">
    <source>
        <dbReference type="SAM" id="MobiDB-lite"/>
    </source>
</evidence>
<feature type="non-terminal residue" evidence="2">
    <location>
        <position position="88"/>
    </location>
</feature>
<comment type="caution">
    <text evidence="2">The sequence shown here is derived from an EMBL/GenBank/DDBJ whole genome shotgun (WGS) entry which is preliminary data.</text>
</comment>
<organism evidence="2 3">
    <name type="scientific">Prorocentrum cordatum</name>
    <dbReference type="NCBI Taxonomy" id="2364126"/>
    <lineage>
        <taxon>Eukaryota</taxon>
        <taxon>Sar</taxon>
        <taxon>Alveolata</taxon>
        <taxon>Dinophyceae</taxon>
        <taxon>Prorocentrales</taxon>
        <taxon>Prorocentraceae</taxon>
        <taxon>Prorocentrum</taxon>
    </lineage>
</organism>
<feature type="region of interest" description="Disordered" evidence="1">
    <location>
        <begin position="64"/>
        <end position="88"/>
    </location>
</feature>
<dbReference type="Proteomes" id="UP001189429">
    <property type="component" value="Unassembled WGS sequence"/>
</dbReference>
<reference evidence="2" key="1">
    <citation type="submission" date="2023-10" db="EMBL/GenBank/DDBJ databases">
        <authorList>
            <person name="Chen Y."/>
            <person name="Shah S."/>
            <person name="Dougan E. K."/>
            <person name="Thang M."/>
            <person name="Chan C."/>
        </authorList>
    </citation>
    <scope>NUCLEOTIDE SEQUENCE [LARGE SCALE GENOMIC DNA]</scope>
</reference>
<sequence length="88" mass="9129">AHGVEHSDAEGRVGNQHRLRPDCAGAQLLSESFVDSGTPLPFAGVFAVGALDAFVHAEAASRALAPTTVSTGSRNPIRTSAQPQHRLS</sequence>
<protein>
    <submittedName>
        <fullName evidence="2">Uncharacterized protein</fullName>
    </submittedName>
</protein>
<accession>A0ABN9QMY1</accession>
<name>A0ABN9QMY1_9DINO</name>
<evidence type="ECO:0000313" key="3">
    <source>
        <dbReference type="Proteomes" id="UP001189429"/>
    </source>
</evidence>
<feature type="compositionally biased region" description="Polar residues" evidence="1">
    <location>
        <begin position="67"/>
        <end position="88"/>
    </location>
</feature>
<gene>
    <name evidence="2" type="ORF">PCOR1329_LOCUS12586</name>
</gene>
<proteinExistence type="predicted"/>
<feature type="non-terminal residue" evidence="2">
    <location>
        <position position="1"/>
    </location>
</feature>
<keyword evidence="3" id="KW-1185">Reference proteome</keyword>
<dbReference type="EMBL" id="CAUYUJ010003684">
    <property type="protein sequence ID" value="CAK0806319.1"/>
    <property type="molecule type" value="Genomic_DNA"/>
</dbReference>